<feature type="compositionally biased region" description="Low complexity" evidence="7">
    <location>
        <begin position="331"/>
        <end position="351"/>
    </location>
</feature>
<evidence type="ECO:0000256" key="1">
    <source>
        <dbReference type="ARBA" id="ARBA00004123"/>
    </source>
</evidence>
<feature type="region of interest" description="Disordered" evidence="7">
    <location>
        <begin position="426"/>
        <end position="446"/>
    </location>
</feature>
<dbReference type="Pfam" id="PF08312">
    <property type="entry name" value="cwf21"/>
    <property type="match status" value="1"/>
</dbReference>
<evidence type="ECO:0000256" key="3">
    <source>
        <dbReference type="ARBA" id="ARBA00022664"/>
    </source>
</evidence>
<organism evidence="9 10">
    <name type="scientific">Durusdinium trenchii</name>
    <dbReference type="NCBI Taxonomy" id="1381693"/>
    <lineage>
        <taxon>Eukaryota</taxon>
        <taxon>Sar</taxon>
        <taxon>Alveolata</taxon>
        <taxon>Dinophyceae</taxon>
        <taxon>Suessiales</taxon>
        <taxon>Symbiodiniaceae</taxon>
        <taxon>Durusdinium</taxon>
    </lineage>
</organism>
<dbReference type="PANTHER" id="PTHR36562:SF5">
    <property type="entry name" value="SERINE_ARGININE REPETITIVE MATRIX 2"/>
    <property type="match status" value="1"/>
</dbReference>
<dbReference type="InterPro" id="IPR013170">
    <property type="entry name" value="mRNA_splic_Cwf21_dom"/>
</dbReference>
<comment type="caution">
    <text evidence="9">The sequence shown here is derived from an EMBL/GenBank/DDBJ whole genome shotgun (WGS) entry which is preliminary data.</text>
</comment>
<dbReference type="InterPro" id="IPR051372">
    <property type="entry name" value="CWC21"/>
</dbReference>
<evidence type="ECO:0000313" key="10">
    <source>
        <dbReference type="Proteomes" id="UP001642484"/>
    </source>
</evidence>
<feature type="region of interest" description="Disordered" evidence="7">
    <location>
        <begin position="170"/>
        <end position="375"/>
    </location>
</feature>
<keyword evidence="4" id="KW-0747">Spliceosome</keyword>
<accession>A0ABP0JX52</accession>
<comment type="similarity">
    <text evidence="2">Belongs to the CWC21 family.</text>
</comment>
<evidence type="ECO:0000259" key="8">
    <source>
        <dbReference type="SMART" id="SM01115"/>
    </source>
</evidence>
<protein>
    <recommendedName>
        <fullName evidence="8">CWF21 domain-containing protein</fullName>
    </recommendedName>
</protein>
<comment type="subcellular location">
    <subcellularLocation>
        <location evidence="1">Nucleus</location>
    </subcellularLocation>
</comment>
<reference evidence="9 10" key="1">
    <citation type="submission" date="2024-02" db="EMBL/GenBank/DDBJ databases">
        <authorList>
            <person name="Chen Y."/>
            <person name="Shah S."/>
            <person name="Dougan E. K."/>
            <person name="Thang M."/>
            <person name="Chan C."/>
        </authorList>
    </citation>
    <scope>NUCLEOTIDE SEQUENCE [LARGE SCALE GENOMIC DNA]</scope>
</reference>
<dbReference type="PANTHER" id="PTHR36562">
    <property type="entry name" value="SERINE/ARGININE REPETITIVE MATRIX 2"/>
    <property type="match status" value="1"/>
</dbReference>
<keyword evidence="10" id="KW-1185">Reference proteome</keyword>
<feature type="compositionally biased region" description="Basic and acidic residues" evidence="7">
    <location>
        <begin position="201"/>
        <end position="330"/>
    </location>
</feature>
<evidence type="ECO:0000256" key="6">
    <source>
        <dbReference type="ARBA" id="ARBA00023242"/>
    </source>
</evidence>
<feature type="compositionally biased region" description="Basic and acidic residues" evidence="7">
    <location>
        <begin position="170"/>
        <end position="193"/>
    </location>
</feature>
<proteinExistence type="inferred from homology"/>
<name>A0ABP0JX52_9DINO</name>
<dbReference type="Proteomes" id="UP001642484">
    <property type="component" value="Unassembled WGS sequence"/>
</dbReference>
<keyword evidence="3" id="KW-0507">mRNA processing</keyword>
<evidence type="ECO:0000313" key="9">
    <source>
        <dbReference type="EMBL" id="CAK9019047.1"/>
    </source>
</evidence>
<keyword evidence="5" id="KW-0508">mRNA splicing</keyword>
<dbReference type="EMBL" id="CAXAMN010006769">
    <property type="protein sequence ID" value="CAK9019047.1"/>
    <property type="molecule type" value="Genomic_DNA"/>
</dbReference>
<keyword evidence="6" id="KW-0539">Nucleus</keyword>
<feature type="domain" description="CWF21" evidence="8">
    <location>
        <begin position="60"/>
        <end position="105"/>
    </location>
</feature>
<sequence length="446" mass="51254">MYGGVGIMTPKGSGTNGYVQRNLSFLPRQRLDFQAQIGQSFKSMTGENAIKVRKANNELLIHEQKRKVENELLKLEDELLSAGMPESEVQAAVGRERKHMLRAVEDGALRYDSELEKASSHQQALEKEKELFRFEKAVGIDTRGRVVGAAFDQELQAQLKLERMQQKAEQEQARLEAQKKAEKAQKRAEELRKKAEKAKKKAEAKLEKLKAKQEKQRVKEEQKAAKLKEELHEAADAAVKAEEEEELKKPKPKQDLRVKKEVKEDTREERQRDARGRSDSRDARYRGGRDRSYSRERGQREERREDRGERRDRRDREPRAPARELRRGRSESSCSSSEGSSSDSSSGSESSAKPRARKDRDRGQTARNAETHCPHALSKQKCWLKQELWIPGRCQRQRGGWERMFDVNRKQECVLLYCAVAGRQRGSQEEKGGRCPSTCKEAEIRG</sequence>
<evidence type="ECO:0000256" key="5">
    <source>
        <dbReference type="ARBA" id="ARBA00023187"/>
    </source>
</evidence>
<dbReference type="SMART" id="SM01115">
    <property type="entry name" value="cwf21"/>
    <property type="match status" value="1"/>
</dbReference>
<feature type="compositionally biased region" description="Basic and acidic residues" evidence="7">
    <location>
        <begin position="358"/>
        <end position="373"/>
    </location>
</feature>
<evidence type="ECO:0000256" key="2">
    <source>
        <dbReference type="ARBA" id="ARBA00005954"/>
    </source>
</evidence>
<evidence type="ECO:0000256" key="7">
    <source>
        <dbReference type="SAM" id="MobiDB-lite"/>
    </source>
</evidence>
<gene>
    <name evidence="9" type="ORF">CCMP2556_LOCUS13521</name>
</gene>
<evidence type="ECO:0000256" key="4">
    <source>
        <dbReference type="ARBA" id="ARBA00022728"/>
    </source>
</evidence>